<gene>
    <name evidence="2" type="ORF">DNK47_02340</name>
</gene>
<protein>
    <submittedName>
        <fullName evidence="2">Uncharacterized protein</fullName>
    </submittedName>
</protein>
<comment type="caution">
    <text evidence="2">The sequence shown here is derived from an EMBL/GenBank/DDBJ whole genome shotgun (WGS) entry which is preliminary data.</text>
</comment>
<evidence type="ECO:0000256" key="1">
    <source>
        <dbReference type="SAM" id="MobiDB-lite"/>
    </source>
</evidence>
<dbReference type="EMBL" id="QKVO01000009">
    <property type="protein sequence ID" value="RAO94960.1"/>
    <property type="molecule type" value="Genomic_DNA"/>
</dbReference>
<accession>A0A328PTA4</accession>
<feature type="compositionally biased region" description="Low complexity" evidence="1">
    <location>
        <begin position="44"/>
        <end position="59"/>
    </location>
</feature>
<dbReference type="RefSeq" id="WP_112665591.1">
    <property type="nucleotide sequence ID" value="NZ_QKVO01000009.1"/>
</dbReference>
<name>A0A328PTA4_9MOLU</name>
<organism evidence="2 3">
    <name type="scientific">Mycoplasma wenyonii</name>
    <dbReference type="NCBI Taxonomy" id="65123"/>
    <lineage>
        <taxon>Bacteria</taxon>
        <taxon>Bacillati</taxon>
        <taxon>Mycoplasmatota</taxon>
        <taxon>Mollicutes</taxon>
        <taxon>Mycoplasmataceae</taxon>
        <taxon>Mycoplasma</taxon>
    </lineage>
</organism>
<sequence length="182" mass="20757">MSWFARGAALLIASYGVSHFPQGVKEVANLVERFKGSLPPPAITRTSTQSTTSSTTTSTPQVVQELKEKGYEGCQVLKGFRDWTLWWYVCSDKEQTNRASFFNYKRTRKPPASRIKKVTHIKKGQLTYEDRSTERLTYLPFWMGGSKSFNELNPTSDCTFTKQTDRDSFSLKCKEKDIQTGI</sequence>
<proteinExistence type="predicted"/>
<feature type="region of interest" description="Disordered" evidence="1">
    <location>
        <begin position="39"/>
        <end position="59"/>
    </location>
</feature>
<dbReference type="OrthoDB" id="403124at2"/>
<dbReference type="AlphaFoldDB" id="A0A328PTA4"/>
<keyword evidence="3" id="KW-1185">Reference proteome</keyword>
<evidence type="ECO:0000313" key="2">
    <source>
        <dbReference type="EMBL" id="RAO94960.1"/>
    </source>
</evidence>
<reference evidence="3" key="1">
    <citation type="submission" date="2018-06" db="EMBL/GenBank/DDBJ databases">
        <authorList>
            <person name="Martinez Ocampo F."/>
            <person name="Quiroz Castaneda R.E."/>
            <person name="Rojas Lopez X."/>
        </authorList>
    </citation>
    <scope>NUCLEOTIDE SEQUENCE [LARGE SCALE GENOMIC DNA]</scope>
    <source>
        <strain evidence="3">INIFAP02</strain>
    </source>
</reference>
<evidence type="ECO:0000313" key="3">
    <source>
        <dbReference type="Proteomes" id="UP000249762"/>
    </source>
</evidence>
<dbReference type="Proteomes" id="UP000249762">
    <property type="component" value="Unassembled WGS sequence"/>
</dbReference>